<keyword evidence="3" id="KW-1185">Reference proteome</keyword>
<evidence type="ECO:0008006" key="4">
    <source>
        <dbReference type="Google" id="ProtNLM"/>
    </source>
</evidence>
<keyword evidence="1" id="KW-0812">Transmembrane</keyword>
<dbReference type="RefSeq" id="WP_067393210.1">
    <property type="nucleotide sequence ID" value="NZ_JXKH01000005.1"/>
</dbReference>
<feature type="transmembrane region" description="Helical" evidence="1">
    <location>
        <begin position="200"/>
        <end position="220"/>
    </location>
</feature>
<dbReference type="Pfam" id="PF09586">
    <property type="entry name" value="YfhO"/>
    <property type="match status" value="1"/>
</dbReference>
<gene>
    <name evidence="2" type="ORF">RU97_GL002048</name>
</gene>
<evidence type="ECO:0000256" key="1">
    <source>
        <dbReference type="SAM" id="Phobius"/>
    </source>
</evidence>
<feature type="transmembrane region" description="Helical" evidence="1">
    <location>
        <begin position="162"/>
        <end position="180"/>
    </location>
</feature>
<name>A0A1L8RE56_9ENTE</name>
<feature type="transmembrane region" description="Helical" evidence="1">
    <location>
        <begin position="383"/>
        <end position="402"/>
    </location>
</feature>
<feature type="transmembrane region" description="Helical" evidence="1">
    <location>
        <begin position="291"/>
        <end position="312"/>
    </location>
</feature>
<dbReference type="PANTHER" id="PTHR38454">
    <property type="entry name" value="INTEGRAL MEMBRANE PROTEIN-RELATED"/>
    <property type="match status" value="1"/>
</dbReference>
<feature type="transmembrane region" description="Helical" evidence="1">
    <location>
        <begin position="12"/>
        <end position="32"/>
    </location>
</feature>
<feature type="transmembrane region" description="Helical" evidence="1">
    <location>
        <begin position="439"/>
        <end position="460"/>
    </location>
</feature>
<accession>A0A1L8RE56</accession>
<feature type="transmembrane region" description="Helical" evidence="1">
    <location>
        <begin position="232"/>
        <end position="252"/>
    </location>
</feature>
<dbReference type="STRING" id="214095.RU97_GL002048"/>
<feature type="transmembrane region" description="Helical" evidence="1">
    <location>
        <begin position="324"/>
        <end position="344"/>
    </location>
</feature>
<dbReference type="AlphaFoldDB" id="A0A1L8RE56"/>
<feature type="transmembrane region" description="Helical" evidence="1">
    <location>
        <begin position="137"/>
        <end position="155"/>
    </location>
</feature>
<evidence type="ECO:0000313" key="2">
    <source>
        <dbReference type="EMBL" id="OJG17975.1"/>
    </source>
</evidence>
<dbReference type="EMBL" id="JXKH01000005">
    <property type="protein sequence ID" value="OJG17975.1"/>
    <property type="molecule type" value="Genomic_DNA"/>
</dbReference>
<comment type="caution">
    <text evidence="2">The sequence shown here is derived from an EMBL/GenBank/DDBJ whole genome shotgun (WGS) entry which is preliminary data.</text>
</comment>
<dbReference type="InterPro" id="IPR018580">
    <property type="entry name" value="Uncharacterised_YfhO"/>
</dbReference>
<organism evidence="2 3">
    <name type="scientific">Enterococcus canis</name>
    <dbReference type="NCBI Taxonomy" id="214095"/>
    <lineage>
        <taxon>Bacteria</taxon>
        <taxon>Bacillati</taxon>
        <taxon>Bacillota</taxon>
        <taxon>Bacilli</taxon>
        <taxon>Lactobacillales</taxon>
        <taxon>Enterococcaceae</taxon>
        <taxon>Enterococcus</taxon>
    </lineage>
</organism>
<keyword evidence="1" id="KW-0472">Membrane</keyword>
<dbReference type="PANTHER" id="PTHR38454:SF1">
    <property type="entry name" value="INTEGRAL MEMBRANE PROTEIN"/>
    <property type="match status" value="1"/>
</dbReference>
<sequence>MKKLGIFLKKEGLTIVYSFAIPVIILALVYALRGIFPGDLSKTIMASDSYSQYSVFHAAYNRMIKDGESFFYDWSGSLGLNRWAFIAYYLSGIFTPLVLFFKNTQITDFLYFYTLFKFGLMGVSFALFLKFNFELKKIVRVALTTMYSLVAFSVATSEVVMWLDALIYLPLIIWGIHRLVDKNKVFLLFISYLLMFISNFYMAFIVGLFSFLYYLAYIAIDFRQRKRTIGRYLLTSFLAGGAAMPILLPVLFDLRNNGEGLSVIGSFKTVNTGWMDLLIKNMVGVYDSTKFSTIPFVYVGLTALIFTIFFFITKKICLREKIAYGSLVGILVLSFYVEPLNLFWQGMHTPNMFLFRYSFVFSFMVIFLAAKGLVVVRKEDFEQIAYIVVGLVVLFTLVRFITDRGEYNYLYTQNYNWTLMFLLLYLLLFYLLCKQTKHIVWLLLLGAVIMETGFNTFGLIRGIDNEWGYQSGEKMIKEYEEVTKLLANKETGFIRTENLTPLSQNDAFLYGYHGVAMFSSIRNRHSSQYLDSLGFNSRGTNLKIRYRNNTLLMDTILGIKQNLSKEDVLKYGYREVESLGDYRLFENQNEAKLGILTDEQIYAENAVENQSALFNQLASMDEDYFSFQEPKFLSIENGKYEEKTTEGTEVIMLTPDDYGEKMRVTYELDIPQNVQAYLMMSTYNYYLYNDANVHFKVNGSDYVSQVNEDGAFYSVGYFEEKNQVEITLEFTNLVNKYTGEKEPLVLNLPKLTLLDIEKYQAGVEAIQKENVDLKVKGRKVSGNVETNEERVLFTTIPYDQGWTAFVNGEKTDIPLFQEAFLTLRLPAGKSKVEFVYVPQGLKLGVVISLLSLSGFLVYYWLEKRSLSKGSSG</sequence>
<dbReference type="Proteomes" id="UP000181884">
    <property type="component" value="Unassembled WGS sequence"/>
</dbReference>
<evidence type="ECO:0000313" key="3">
    <source>
        <dbReference type="Proteomes" id="UP000181884"/>
    </source>
</evidence>
<reference evidence="2 3" key="1">
    <citation type="submission" date="2014-12" db="EMBL/GenBank/DDBJ databases">
        <title>Draft genome sequences of 29 type strains of Enterococci.</title>
        <authorList>
            <person name="Zhong Z."/>
            <person name="Sun Z."/>
            <person name="Liu W."/>
            <person name="Zhang W."/>
            <person name="Zhang H."/>
        </authorList>
    </citation>
    <scope>NUCLEOTIDE SEQUENCE [LARGE SCALE GENOMIC DNA]</scope>
    <source>
        <strain evidence="2 3">DSM 17029</strain>
    </source>
</reference>
<proteinExistence type="predicted"/>
<feature type="transmembrane region" description="Helical" evidence="1">
    <location>
        <begin position="840"/>
        <end position="861"/>
    </location>
</feature>
<feature type="transmembrane region" description="Helical" evidence="1">
    <location>
        <begin position="356"/>
        <end position="376"/>
    </location>
</feature>
<feature type="transmembrane region" description="Helical" evidence="1">
    <location>
        <begin position="83"/>
        <end position="101"/>
    </location>
</feature>
<keyword evidence="1" id="KW-1133">Transmembrane helix</keyword>
<protein>
    <recommendedName>
        <fullName evidence="4">Copper ABC transporter permease</fullName>
    </recommendedName>
</protein>
<feature type="transmembrane region" description="Helical" evidence="1">
    <location>
        <begin position="414"/>
        <end position="432"/>
    </location>
</feature>
<feature type="transmembrane region" description="Helical" evidence="1">
    <location>
        <begin position="110"/>
        <end position="131"/>
    </location>
</feature>